<dbReference type="InterPro" id="IPR000719">
    <property type="entry name" value="Prot_kinase_dom"/>
</dbReference>
<evidence type="ECO:0000256" key="4">
    <source>
        <dbReference type="ARBA" id="ARBA00022741"/>
    </source>
</evidence>
<organism evidence="12 13">
    <name type="scientific">Polyrhizophydium stewartii</name>
    <dbReference type="NCBI Taxonomy" id="2732419"/>
    <lineage>
        <taxon>Eukaryota</taxon>
        <taxon>Fungi</taxon>
        <taxon>Fungi incertae sedis</taxon>
        <taxon>Chytridiomycota</taxon>
        <taxon>Chytridiomycota incertae sedis</taxon>
        <taxon>Chytridiomycetes</taxon>
        <taxon>Rhizophydiales</taxon>
        <taxon>Rhizophydiales incertae sedis</taxon>
        <taxon>Polyrhizophydium</taxon>
    </lineage>
</organism>
<gene>
    <name evidence="12" type="primary">TPK2_4</name>
    <name evidence="12" type="ORF">HK105_207738</name>
</gene>
<dbReference type="SUPFAM" id="SSF56112">
    <property type="entry name" value="Protein kinase-like (PK-like)"/>
    <property type="match status" value="1"/>
</dbReference>
<feature type="domain" description="AGC-kinase C-terminal" evidence="11">
    <location>
        <begin position="194"/>
        <end position="248"/>
    </location>
</feature>
<evidence type="ECO:0000256" key="1">
    <source>
        <dbReference type="ARBA" id="ARBA00012444"/>
    </source>
</evidence>
<keyword evidence="3 12" id="KW-0808">Transferase</keyword>
<dbReference type="EC" id="2.7.11.11" evidence="1"/>
<dbReference type="Proteomes" id="UP001527925">
    <property type="component" value="Unassembled WGS sequence"/>
</dbReference>
<dbReference type="Pfam" id="PF00069">
    <property type="entry name" value="Pkinase"/>
    <property type="match status" value="2"/>
</dbReference>
<keyword evidence="5 12" id="KW-0418">Kinase</keyword>
<evidence type="ECO:0000256" key="8">
    <source>
        <dbReference type="ARBA" id="ARBA00047454"/>
    </source>
</evidence>
<name>A0ABR4MZP4_9FUNG</name>
<keyword evidence="13" id="KW-1185">Reference proteome</keyword>
<dbReference type="PROSITE" id="PS50011">
    <property type="entry name" value="PROTEIN_KINASE_DOM"/>
    <property type="match status" value="1"/>
</dbReference>
<keyword evidence="4" id="KW-0547">Nucleotide-binding</keyword>
<evidence type="ECO:0000259" key="10">
    <source>
        <dbReference type="PROSITE" id="PS50011"/>
    </source>
</evidence>
<sequence length="248" mass="28648">MKVLRKNEIVKMRQVEHTINEKHILELLDFPFLVSMLGTFQDSANVYFILEYIQGGELFSYLRRCVNLLITAQGHIKITDFGFAKIVHDVTWTLCGTPDYLAPEIIQSKGYGRAVDWWALGILIYEMVAGYPPFYHEEHMKLYENILACKPKFPQNFDPHCKDLVKRLLSADLTKRFGNLKGGVLDIKRHKWFAGVDWEKLQALEIPAPYIPPLKGDGDTSNFDSYPEDYEPYGATGPDPHRDKFKDF</sequence>
<dbReference type="PANTHER" id="PTHR24353">
    <property type="entry name" value="CYCLIC NUCLEOTIDE-DEPENDENT PROTEIN KINASE"/>
    <property type="match status" value="1"/>
</dbReference>
<keyword evidence="2" id="KW-0723">Serine/threonine-protein kinase</keyword>
<dbReference type="Gene3D" id="3.30.200.20">
    <property type="entry name" value="Phosphorylase Kinase, domain 1"/>
    <property type="match status" value="1"/>
</dbReference>
<dbReference type="Gene3D" id="1.10.510.10">
    <property type="entry name" value="Transferase(Phosphotransferase) domain 1"/>
    <property type="match status" value="1"/>
</dbReference>
<proteinExistence type="predicted"/>
<feature type="compositionally biased region" description="Basic and acidic residues" evidence="9">
    <location>
        <begin position="239"/>
        <end position="248"/>
    </location>
</feature>
<dbReference type="InterPro" id="IPR011009">
    <property type="entry name" value="Kinase-like_dom_sf"/>
</dbReference>
<accession>A0ABR4MZP4</accession>
<dbReference type="GO" id="GO:0004691">
    <property type="term" value="F:cAMP-dependent protein kinase activity"/>
    <property type="evidence" value="ECO:0007669"/>
    <property type="project" value="UniProtKB-EC"/>
</dbReference>
<evidence type="ECO:0000256" key="7">
    <source>
        <dbReference type="ARBA" id="ARBA00047292"/>
    </source>
</evidence>
<dbReference type="EMBL" id="JADGIZ020000058">
    <property type="protein sequence ID" value="KAL2912746.1"/>
    <property type="molecule type" value="Genomic_DNA"/>
</dbReference>
<dbReference type="PROSITE" id="PS51285">
    <property type="entry name" value="AGC_KINASE_CTER"/>
    <property type="match status" value="1"/>
</dbReference>
<evidence type="ECO:0000256" key="9">
    <source>
        <dbReference type="SAM" id="MobiDB-lite"/>
    </source>
</evidence>
<evidence type="ECO:0000313" key="12">
    <source>
        <dbReference type="EMBL" id="KAL2912746.1"/>
    </source>
</evidence>
<dbReference type="InterPro" id="IPR000961">
    <property type="entry name" value="AGC-kinase_C"/>
</dbReference>
<keyword evidence="6" id="KW-0067">ATP-binding</keyword>
<feature type="region of interest" description="Disordered" evidence="9">
    <location>
        <begin position="215"/>
        <end position="248"/>
    </location>
</feature>
<evidence type="ECO:0000313" key="13">
    <source>
        <dbReference type="Proteomes" id="UP001527925"/>
    </source>
</evidence>
<evidence type="ECO:0000256" key="2">
    <source>
        <dbReference type="ARBA" id="ARBA00022527"/>
    </source>
</evidence>
<reference evidence="12 13" key="1">
    <citation type="submission" date="2023-09" db="EMBL/GenBank/DDBJ databases">
        <title>Pangenome analysis of Batrachochytrium dendrobatidis and related Chytrids.</title>
        <authorList>
            <person name="Yacoub M.N."/>
            <person name="Stajich J.E."/>
            <person name="James T.Y."/>
        </authorList>
    </citation>
    <scope>NUCLEOTIDE SEQUENCE [LARGE SCALE GENOMIC DNA]</scope>
    <source>
        <strain evidence="12 13">JEL0888</strain>
    </source>
</reference>
<comment type="catalytic activity">
    <reaction evidence="7">
        <text>L-threonyl-[protein] + ATP = O-phospho-L-threonyl-[protein] + ADP + H(+)</text>
        <dbReference type="Rhea" id="RHEA:46608"/>
        <dbReference type="Rhea" id="RHEA-COMP:11060"/>
        <dbReference type="Rhea" id="RHEA-COMP:11605"/>
        <dbReference type="ChEBI" id="CHEBI:15378"/>
        <dbReference type="ChEBI" id="CHEBI:30013"/>
        <dbReference type="ChEBI" id="CHEBI:30616"/>
        <dbReference type="ChEBI" id="CHEBI:61977"/>
        <dbReference type="ChEBI" id="CHEBI:456216"/>
        <dbReference type="EC" id="2.7.11.11"/>
    </reaction>
</comment>
<dbReference type="PANTHER" id="PTHR24353:SF153">
    <property type="entry name" value="CAMP-DEPENDENT PROTEIN KINASE CATALYTIC SUBUNIT 1"/>
    <property type="match status" value="1"/>
</dbReference>
<feature type="domain" description="Protein kinase" evidence="10">
    <location>
        <begin position="1"/>
        <end position="193"/>
    </location>
</feature>
<evidence type="ECO:0000256" key="5">
    <source>
        <dbReference type="ARBA" id="ARBA00022777"/>
    </source>
</evidence>
<comment type="catalytic activity">
    <reaction evidence="8">
        <text>L-seryl-[protein] + ATP = O-phospho-L-seryl-[protein] + ADP + H(+)</text>
        <dbReference type="Rhea" id="RHEA:17989"/>
        <dbReference type="Rhea" id="RHEA-COMP:9863"/>
        <dbReference type="Rhea" id="RHEA-COMP:11604"/>
        <dbReference type="ChEBI" id="CHEBI:15378"/>
        <dbReference type="ChEBI" id="CHEBI:29999"/>
        <dbReference type="ChEBI" id="CHEBI:30616"/>
        <dbReference type="ChEBI" id="CHEBI:83421"/>
        <dbReference type="ChEBI" id="CHEBI:456216"/>
        <dbReference type="EC" id="2.7.11.11"/>
    </reaction>
</comment>
<dbReference type="SMART" id="SM00133">
    <property type="entry name" value="S_TK_X"/>
    <property type="match status" value="1"/>
</dbReference>
<comment type="caution">
    <text evidence="12">The sequence shown here is derived from an EMBL/GenBank/DDBJ whole genome shotgun (WGS) entry which is preliminary data.</text>
</comment>
<evidence type="ECO:0000256" key="3">
    <source>
        <dbReference type="ARBA" id="ARBA00022679"/>
    </source>
</evidence>
<evidence type="ECO:0000259" key="11">
    <source>
        <dbReference type="PROSITE" id="PS51285"/>
    </source>
</evidence>
<protein>
    <recommendedName>
        <fullName evidence="1">cAMP-dependent protein kinase</fullName>
        <ecNumber evidence="1">2.7.11.11</ecNumber>
    </recommendedName>
</protein>
<evidence type="ECO:0000256" key="6">
    <source>
        <dbReference type="ARBA" id="ARBA00022840"/>
    </source>
</evidence>